<dbReference type="Pfam" id="PF13087">
    <property type="entry name" value="AAA_12"/>
    <property type="match status" value="1"/>
</dbReference>
<dbReference type="AlphaFoldDB" id="A0A9N7U477"/>
<organism evidence="2 3">
    <name type="scientific">Pleuronectes platessa</name>
    <name type="common">European plaice</name>
    <dbReference type="NCBI Taxonomy" id="8262"/>
    <lineage>
        <taxon>Eukaryota</taxon>
        <taxon>Metazoa</taxon>
        <taxon>Chordata</taxon>
        <taxon>Craniata</taxon>
        <taxon>Vertebrata</taxon>
        <taxon>Euteleostomi</taxon>
        <taxon>Actinopterygii</taxon>
        <taxon>Neopterygii</taxon>
        <taxon>Teleostei</taxon>
        <taxon>Neoteleostei</taxon>
        <taxon>Acanthomorphata</taxon>
        <taxon>Carangaria</taxon>
        <taxon>Pleuronectiformes</taxon>
        <taxon>Pleuronectoidei</taxon>
        <taxon>Pleuronectidae</taxon>
        <taxon>Pleuronectes</taxon>
    </lineage>
</organism>
<evidence type="ECO:0000313" key="2">
    <source>
        <dbReference type="EMBL" id="CAB1424311.1"/>
    </source>
</evidence>
<evidence type="ECO:0000313" key="3">
    <source>
        <dbReference type="Proteomes" id="UP001153269"/>
    </source>
</evidence>
<dbReference type="InterPro" id="IPR041679">
    <property type="entry name" value="DNA2/NAM7-like_C"/>
</dbReference>
<protein>
    <recommendedName>
        <fullName evidence="1">DNA2/NAM7 helicase-like C-terminal domain-containing protein</fullName>
    </recommendedName>
</protein>
<feature type="domain" description="DNA2/NAM7 helicase-like C-terminal" evidence="1">
    <location>
        <begin position="12"/>
        <end position="74"/>
    </location>
</feature>
<sequence>MSAGVSLKERLMNDFSQSQRHRGGFNQRYVTKLLRDYRSHPAIFDNPNQLFYDGELESCAVERSRKSFCRWEHLQHRVKKTREALEEVGRDRQCCASSLLS</sequence>
<accession>A0A9N7U477</accession>
<dbReference type="EMBL" id="CADEAL010000724">
    <property type="protein sequence ID" value="CAB1424311.1"/>
    <property type="molecule type" value="Genomic_DNA"/>
</dbReference>
<keyword evidence="3" id="KW-1185">Reference proteome</keyword>
<comment type="caution">
    <text evidence="2">The sequence shown here is derived from an EMBL/GenBank/DDBJ whole genome shotgun (WGS) entry which is preliminary data.</text>
</comment>
<reference evidence="2" key="1">
    <citation type="submission" date="2020-03" db="EMBL/GenBank/DDBJ databases">
        <authorList>
            <person name="Weist P."/>
        </authorList>
    </citation>
    <scope>NUCLEOTIDE SEQUENCE</scope>
</reference>
<proteinExistence type="predicted"/>
<dbReference type="Proteomes" id="UP001153269">
    <property type="component" value="Unassembled WGS sequence"/>
</dbReference>
<name>A0A9N7U477_PLEPL</name>
<gene>
    <name evidence="2" type="ORF">PLEPLA_LOCUS12233</name>
</gene>
<evidence type="ECO:0000259" key="1">
    <source>
        <dbReference type="Pfam" id="PF13087"/>
    </source>
</evidence>